<protein>
    <submittedName>
        <fullName evidence="3">Uncharacterized protein</fullName>
    </submittedName>
</protein>
<proteinExistence type="predicted"/>
<dbReference type="Proteomes" id="UP001417504">
    <property type="component" value="Unassembled WGS sequence"/>
</dbReference>
<feature type="compositionally biased region" description="Basic and acidic residues" evidence="2">
    <location>
        <begin position="1809"/>
        <end position="1831"/>
    </location>
</feature>
<sequence length="1886" mass="211219">MLLRKANKDPHLGIVCRTASRALHELIVPAVSQESVSISSDQASSLADDVVNAEGSKYLPLVDYSSLFGEEFSIPNINCDSSNLNVLDIGATEEGILHVLYACASQPVLCHRLSDSASEFWSVLPLIQALLPALRPPVSGPSDHVDDSFSQWKQPFVQQAISQIIATLSSSVYRSLLHACAGYLSSYSPSHAKAACVLIDLCSGPLAPWISTVVAKVDLAIELLEELLGTIQGSLHSVTRAQAAIKYVILALSGHMDDILPKYKVVKHKILFLIEMLELFLDPVISAMKNTIAFGDVSAIFLEKQEHNCAIALNIIHTAVQKPAVLASLESEWKRGSVAPSVLLSILDPNMPLPSEIDNCKFSTTLAQDVSSTLPIPSTLRHSGLNQEDSNGKSETSEAASKFDISEDCSLFFAPTELKNMALRTLSNISGQSLGRSTVEPSKGDASTEGKRLLSDIVLDVGFAVEYFNFQADFLQLMNHRDGELRSSEFRRLALELHSQHDITLESHDAVIDALLLAAECYINPFFMMTSGSSPKVIDKLNARGTRIPVRYDIAEMRKVCDKKNSDLEIISYLERKRDINVLQILLEAAEMDREYQRKLSNGVPYPCETKGHGQDLNISNFDSNSADAVTLVRQNQALLCHFLIQHLQKEKHSMHEILMQSLLFFLRSATELFCPPEHVIDIILGSAEFLNRLLTSFYYQVKQGNMQLDSEKVYGVQRRWAILQNLAIVSSTGEEEPDFIISNSSGYQYRSLIPLSSWLQKFPEFASSPYPLVRFLGWMAISRYAKQYLRERLFLASDMSQLSCLLSIFADELAQGDNVVKDGMMELRQTGNAKDFDEKKILELTEGSFAVLYPDLHYFFPSMKMRFEALGEVVLEAVGLQLRSFPSSVIPDVLCWFSDLCLCPFLERVKDGHPVAKKSDKLKGHSAKNARAIILYTLDAIVVEHMESMVPEIPRVVQVLVSLCRASYCDVSFLDSILCLLKPLISYALSKMSDDEKMLTDGSSCLNFESLCFDELLSNIKCRSDNQEGDGERFYGGALTIYVLGTLLPDLSFQWQKEILQSVVLWADFSTEPAHTFFDYLCGFQKVIDSCKLVVSQTLRNRGIQVLQYPFKEHEVSGTLVNFATVASDISEVPSSFQDVSCDNASPTMFSSRFEDAEANVDVSSQRCALTAEEIDEFSRSLIVLIDKLCPTIDKCWKFHHQLALKLTFTSAWCYMYSRCFASIVQKVSINVEDASDSVSESNANCLNSINWRSGLEGLAGAVETLQQNHYWQVASAILDYLLGLPKSFVLGSMLGTICSAIKHFCCHAPRILWRLQTDKWLPILLKRGIDTVQDDLVALVDLFHVMLNHPEPEQRSVALQHLGRLVAKEANGEKIKFCCTSGVDLGATDLKYSVSESVLSLLVSRTWDRVVLLASSDPSILLRIRAMVFLANFLNYAERTQLQYFLCEADTIFHGLGKLGYSVCESPLTQISLALLAGICLYSPAEDISLIPQSVWRNLESLGMSTGGKIGDMEKEVCQALCKLRTNEDEAKVVLKELFSSGSASKKSDPEFGSTRESILQVIKNLTSVQAYLDMFSKRIDREAMELEEAEIEMDLLRKEYTPKELSGDNKEASFLSTEMNNKNRLLQIKDEIRSFEKSKLREEIAARQQKKVLLQRTRHKCLEEAALREAELLQELDRERTAEMEREIERQRLLEVERAKTRELRYNLDMEKERQMQMELQREFEQAESGLRPSRREFSSSTPNRPRDRYRERENGRSIQDGSLRAGSTGRESSVAPPLTTGSAMPTIVLSGSRQYSGQLPTILQSRDRPDERGTNYEDNFEGSKDSGDTGSVGESDLASVFDGQPGSFGSSQRHGSRGSKSRQMIERRERDGRREGKWERKH</sequence>
<dbReference type="CDD" id="cd22249">
    <property type="entry name" value="UDM1_RNF168_RNF169-like"/>
    <property type="match status" value="1"/>
</dbReference>
<feature type="compositionally biased region" description="Basic and acidic residues" evidence="2">
    <location>
        <begin position="1867"/>
        <end position="1886"/>
    </location>
</feature>
<comment type="caution">
    <text evidence="3">The sequence shown here is derived from an EMBL/GenBank/DDBJ whole genome shotgun (WGS) entry which is preliminary data.</text>
</comment>
<feature type="region of interest" description="Disordered" evidence="2">
    <location>
        <begin position="1722"/>
        <end position="1886"/>
    </location>
</feature>
<gene>
    <name evidence="3" type="ORF">Sjap_004010</name>
</gene>
<evidence type="ECO:0000313" key="4">
    <source>
        <dbReference type="Proteomes" id="UP001417504"/>
    </source>
</evidence>
<organism evidence="3 4">
    <name type="scientific">Stephania japonica</name>
    <dbReference type="NCBI Taxonomy" id="461633"/>
    <lineage>
        <taxon>Eukaryota</taxon>
        <taxon>Viridiplantae</taxon>
        <taxon>Streptophyta</taxon>
        <taxon>Embryophyta</taxon>
        <taxon>Tracheophyta</taxon>
        <taxon>Spermatophyta</taxon>
        <taxon>Magnoliopsida</taxon>
        <taxon>Ranunculales</taxon>
        <taxon>Menispermaceae</taxon>
        <taxon>Menispermoideae</taxon>
        <taxon>Cissampelideae</taxon>
        <taxon>Stephania</taxon>
    </lineage>
</organism>
<dbReference type="EMBL" id="JBBNAE010000002">
    <property type="protein sequence ID" value="KAK9144107.1"/>
    <property type="molecule type" value="Genomic_DNA"/>
</dbReference>
<feature type="compositionally biased region" description="Basic and acidic residues" evidence="2">
    <location>
        <begin position="1748"/>
        <end position="1759"/>
    </location>
</feature>
<feature type="compositionally biased region" description="Polar residues" evidence="2">
    <location>
        <begin position="1783"/>
        <end position="1808"/>
    </location>
</feature>
<reference evidence="3 4" key="1">
    <citation type="submission" date="2024-01" db="EMBL/GenBank/DDBJ databases">
        <title>Genome assemblies of Stephania.</title>
        <authorList>
            <person name="Yang L."/>
        </authorList>
    </citation>
    <scope>NUCLEOTIDE SEQUENCE [LARGE SCALE GENOMIC DNA]</scope>
    <source>
        <strain evidence="3">QJT</strain>
        <tissue evidence="3">Leaf</tissue>
    </source>
</reference>
<evidence type="ECO:0000256" key="1">
    <source>
        <dbReference type="SAM" id="Coils"/>
    </source>
</evidence>
<feature type="coiled-coil region" evidence="1">
    <location>
        <begin position="1575"/>
        <end position="1602"/>
    </location>
</feature>
<name>A0AAP0K3P1_9MAGN</name>
<dbReference type="InterPro" id="IPR016024">
    <property type="entry name" value="ARM-type_fold"/>
</dbReference>
<accession>A0AAP0K3P1</accession>
<keyword evidence="1" id="KW-0175">Coiled coil</keyword>
<dbReference type="PANTHER" id="PTHR35833:SF1">
    <property type="entry name" value="GALACTOSE-BINDING DOMAIN-CONTAINING PROTEIN"/>
    <property type="match status" value="1"/>
</dbReference>
<dbReference type="PANTHER" id="PTHR35833">
    <property type="entry name" value="GALACTOSE-BINDING DOMAIN-LIKE, ARMADILLO-TYPE FOLD PROTEIN-RELATED"/>
    <property type="match status" value="1"/>
</dbReference>
<feature type="compositionally biased region" description="Polar residues" evidence="2">
    <location>
        <begin position="377"/>
        <end position="389"/>
    </location>
</feature>
<evidence type="ECO:0000313" key="3">
    <source>
        <dbReference type="EMBL" id="KAK9144107.1"/>
    </source>
</evidence>
<evidence type="ECO:0000256" key="2">
    <source>
        <dbReference type="SAM" id="MobiDB-lite"/>
    </source>
</evidence>
<feature type="region of interest" description="Disordered" evidence="2">
    <location>
        <begin position="377"/>
        <end position="399"/>
    </location>
</feature>
<keyword evidence="4" id="KW-1185">Reference proteome</keyword>
<dbReference type="SUPFAM" id="SSF48371">
    <property type="entry name" value="ARM repeat"/>
    <property type="match status" value="1"/>
</dbReference>